<dbReference type="EMBL" id="SRYG01000025">
    <property type="protein sequence ID" value="TGY65005.1"/>
    <property type="molecule type" value="Genomic_DNA"/>
</dbReference>
<evidence type="ECO:0000313" key="1">
    <source>
        <dbReference type="EMBL" id="TGY65005.1"/>
    </source>
</evidence>
<gene>
    <name evidence="1" type="ORF">E5336_10645</name>
</gene>
<comment type="caution">
    <text evidence="1">The sequence shown here is derived from an EMBL/GenBank/DDBJ whole genome shotgun (WGS) entry which is preliminary data.</text>
</comment>
<keyword evidence="2" id="KW-1185">Reference proteome</keyword>
<protein>
    <submittedName>
        <fullName evidence="1">SMC family ATPase</fullName>
    </submittedName>
</protein>
<organism evidence="1 2">
    <name type="scientific">Dubosiella muris</name>
    <dbReference type="NCBI Taxonomy" id="3038133"/>
    <lineage>
        <taxon>Bacteria</taxon>
        <taxon>Bacillati</taxon>
        <taxon>Bacillota</taxon>
        <taxon>Erysipelotrichia</taxon>
        <taxon>Erysipelotrichales</taxon>
        <taxon>Erysipelotrichaceae</taxon>
        <taxon>Dubosiella</taxon>
    </lineage>
</organism>
<name>A0AC61R502_9FIRM</name>
<dbReference type="Proteomes" id="UP000308836">
    <property type="component" value="Unassembled WGS sequence"/>
</dbReference>
<proteinExistence type="predicted"/>
<reference evidence="1" key="1">
    <citation type="submission" date="2019-04" db="EMBL/GenBank/DDBJ databases">
        <title>Microbes associate with the intestines of laboratory mice.</title>
        <authorList>
            <person name="Navarre W."/>
            <person name="Wong E."/>
            <person name="Huang K."/>
            <person name="Tropini C."/>
            <person name="Ng K."/>
            <person name="Yu B."/>
        </authorList>
    </citation>
    <scope>NUCLEOTIDE SEQUENCE</scope>
    <source>
        <strain evidence="1">NM09_H32</strain>
    </source>
</reference>
<evidence type="ECO:0000313" key="2">
    <source>
        <dbReference type="Proteomes" id="UP000308836"/>
    </source>
</evidence>
<sequence length="874" mass="98882">MRLNTLTMSAFGPYAGEQTIDFRRFGTNGLYLVSGDTGAGKTTIFDAIVYGLYGSVSGDVRETSMLRSRYADDRTPTFVKLTFEVNGQTYHVLRGPEYERPKARGTGTTKQKALCELTFEDGRPPVTKAALVNSAIEEALGLTRDQFKQVSMIAQGDFLKVLLAKTDERTRILRSLFHTDRYRRLQEEINEEANAQKSALLERERRLQEKIGQLETFPADERFELEALVRFLDEETKACHTKRDALDAAQKACDAKRIQLGKWNEQSKKVQAQQQARQQLDEANARLAVLEQERQTLALRQARYGTWIEERSALSQALEQARRRKQTEESYQNARKKRKALEQALESEKARVATLQVEIDQLQTEEGDERTLALELEKWQEQAGARQKIEALKAEQAERSRALSEAKQRYEQTRTDYEAAQAKAARIELAYYDSQAGWLAKRLEDGRPCPVCGALDHPHPAALCAQAATKEDVEQARQAAQRIRKALETEANACLRLEEAGAHAQTELDGLEKKTPPRASIEEQLARLRTRQKTLVERTRRLEAARQTLQEAVGRLAAKEDEWRTCREQEIEWRTTWQALGSATDDEAALKARQETLEAQIETFEQHRKRVDEEWLAQQTRRAEYQALAQESLNAPADLDRQIEALRDFIQMEQTRLDVEKKEQADRLYALEHDQKVGLQIEREQKETEAQRMALSELKNLADTLNGKLGGQYKIGLETYVQMAYFDEVLARANVRLMQMSEGHYELIRYQAGNRQSQTGLDLGVIDHYNGTKRSVRTLSGGESFEASLALALGLADTIGAMNGGVFCETMFIDEGFGTLDDQTLGHAIDMLAQLAAHKSVGIISHVAALKERIDAQIVVEKRQAGGAFAKTIV</sequence>
<accession>A0AC61R502</accession>